<dbReference type="Gene3D" id="3.30.565.10">
    <property type="entry name" value="Histidine kinase-like ATPase, C-terminal domain"/>
    <property type="match status" value="1"/>
</dbReference>
<dbReference type="InterPro" id="IPR004358">
    <property type="entry name" value="Sig_transdc_His_kin-like_C"/>
</dbReference>
<keyword evidence="12" id="KW-0378">Hydrolase</keyword>
<dbReference type="EC" id="2.7.13.3" evidence="5"/>
<evidence type="ECO:0000256" key="14">
    <source>
        <dbReference type="ARBA" id="ARBA00022842"/>
    </source>
</evidence>
<dbReference type="EMBL" id="JAHBAY010000009">
    <property type="protein sequence ID" value="MBT0771604.1"/>
    <property type="molecule type" value="Genomic_DNA"/>
</dbReference>
<evidence type="ECO:0000256" key="8">
    <source>
        <dbReference type="ARBA" id="ARBA00022679"/>
    </source>
</evidence>
<dbReference type="PROSITE" id="PS50885">
    <property type="entry name" value="HAMP"/>
    <property type="match status" value="1"/>
</dbReference>
<feature type="transmembrane region" description="Helical" evidence="23">
    <location>
        <begin position="28"/>
        <end position="50"/>
    </location>
</feature>
<keyword evidence="9 23" id="KW-0812">Transmembrane</keyword>
<dbReference type="Gene3D" id="1.10.8.500">
    <property type="entry name" value="HAMP domain in histidine kinase"/>
    <property type="match status" value="1"/>
</dbReference>
<evidence type="ECO:0000256" key="18">
    <source>
        <dbReference type="ARBA" id="ARBA00023016"/>
    </source>
</evidence>
<dbReference type="InterPro" id="IPR050980">
    <property type="entry name" value="2C_sensor_his_kinase"/>
</dbReference>
<accession>A0ABS5TKH6</accession>
<evidence type="ECO:0000256" key="17">
    <source>
        <dbReference type="ARBA" id="ARBA00023012"/>
    </source>
</evidence>
<dbReference type="SUPFAM" id="SSF158472">
    <property type="entry name" value="HAMP domain-like"/>
    <property type="match status" value="1"/>
</dbReference>
<keyword evidence="16 23" id="KW-1133">Transmembrane helix</keyword>
<dbReference type="SMART" id="SM00387">
    <property type="entry name" value="HATPase_c"/>
    <property type="match status" value="1"/>
</dbReference>
<keyword evidence="15" id="KW-0904">Protein phosphatase</keyword>
<dbReference type="PANTHER" id="PTHR44936:SF9">
    <property type="entry name" value="SENSOR PROTEIN CREC"/>
    <property type="match status" value="1"/>
</dbReference>
<evidence type="ECO:0000256" key="2">
    <source>
        <dbReference type="ARBA" id="ARBA00001936"/>
    </source>
</evidence>
<dbReference type="GO" id="GO:0016301">
    <property type="term" value="F:kinase activity"/>
    <property type="evidence" value="ECO:0007669"/>
    <property type="project" value="UniProtKB-KW"/>
</dbReference>
<evidence type="ECO:0000259" key="25">
    <source>
        <dbReference type="PROSITE" id="PS50885"/>
    </source>
</evidence>
<organism evidence="26 27">
    <name type="scientific">Kineosporia corallincola</name>
    <dbReference type="NCBI Taxonomy" id="2835133"/>
    <lineage>
        <taxon>Bacteria</taxon>
        <taxon>Bacillati</taxon>
        <taxon>Actinomycetota</taxon>
        <taxon>Actinomycetes</taxon>
        <taxon>Kineosporiales</taxon>
        <taxon>Kineosporiaceae</taxon>
        <taxon>Kineosporia</taxon>
    </lineage>
</organism>
<evidence type="ECO:0000256" key="22">
    <source>
        <dbReference type="ARBA" id="ARBA00041776"/>
    </source>
</evidence>
<dbReference type="Gene3D" id="1.10.287.130">
    <property type="match status" value="1"/>
</dbReference>
<comment type="subcellular location">
    <subcellularLocation>
        <location evidence="4">Cell membrane</location>
        <topology evidence="4">Multi-pass membrane protein</topology>
    </subcellularLocation>
</comment>
<protein>
    <recommendedName>
        <fullName evidence="21">Signal transduction histidine-protein kinase/phosphatase MprB</fullName>
        <ecNumber evidence="5">2.7.13.3</ecNumber>
    </recommendedName>
    <alternativeName>
        <fullName evidence="22">Mycobacterial persistence regulator B</fullName>
    </alternativeName>
</protein>
<keyword evidence="20" id="KW-0464">Manganese</keyword>
<proteinExistence type="predicted"/>
<dbReference type="InterPro" id="IPR003594">
    <property type="entry name" value="HATPase_dom"/>
</dbReference>
<evidence type="ECO:0000256" key="7">
    <source>
        <dbReference type="ARBA" id="ARBA00022553"/>
    </source>
</evidence>
<evidence type="ECO:0000256" key="1">
    <source>
        <dbReference type="ARBA" id="ARBA00000085"/>
    </source>
</evidence>
<evidence type="ECO:0000256" key="23">
    <source>
        <dbReference type="SAM" id="Phobius"/>
    </source>
</evidence>
<sequence length="363" mass="38607">MTGRRRAVLRLWDGLRPFDPIRSIKMKFALLVVMNLVLTAGVTWFAVVVLEWRVRYGMIGASLIALIASQVLAHGMTLPLRQMTSAVREMAAGRPAPPIRTGSRDEVGDLARAFTAMAAELAAADRQRRQLLADVGHELRTPVAALRAQVENLVDGVRPADPAALDEVLAQVERLGDLLTQFLRLASTDGGAETLERRAVRVRELVEPLAAEVGAARPGASITVDVDPGLVADVDPRRLAQVVTNLLDNAARHAGDGGVVTVRAAGLTSSPGFALEVTDDGPGIPPDRWQSVFERFRSGEHEGAAGRDGEASRLGGGTGLGLAIARWAVVLHGGRIAVVPAEGEGCRIRAEFPADDLHTIPTT</sequence>
<evidence type="ECO:0000256" key="12">
    <source>
        <dbReference type="ARBA" id="ARBA00022801"/>
    </source>
</evidence>
<keyword evidence="23" id="KW-0472">Membrane</keyword>
<evidence type="ECO:0000256" key="6">
    <source>
        <dbReference type="ARBA" id="ARBA00022475"/>
    </source>
</evidence>
<comment type="caution">
    <text evidence="26">The sequence shown here is derived from an EMBL/GenBank/DDBJ whole genome shotgun (WGS) entry which is preliminary data.</text>
</comment>
<evidence type="ECO:0000256" key="13">
    <source>
        <dbReference type="ARBA" id="ARBA00022840"/>
    </source>
</evidence>
<keyword evidence="14" id="KW-0460">Magnesium</keyword>
<evidence type="ECO:0000256" key="20">
    <source>
        <dbReference type="ARBA" id="ARBA00023211"/>
    </source>
</evidence>
<evidence type="ECO:0000259" key="24">
    <source>
        <dbReference type="PROSITE" id="PS50109"/>
    </source>
</evidence>
<evidence type="ECO:0000256" key="19">
    <source>
        <dbReference type="ARBA" id="ARBA00023026"/>
    </source>
</evidence>
<comment type="cofactor">
    <cofactor evidence="3">
        <name>Mg(2+)</name>
        <dbReference type="ChEBI" id="CHEBI:18420"/>
    </cofactor>
</comment>
<evidence type="ECO:0000256" key="3">
    <source>
        <dbReference type="ARBA" id="ARBA00001946"/>
    </source>
</evidence>
<evidence type="ECO:0000256" key="10">
    <source>
        <dbReference type="ARBA" id="ARBA00022741"/>
    </source>
</evidence>
<dbReference type="CDD" id="cd00075">
    <property type="entry name" value="HATPase"/>
    <property type="match status" value="1"/>
</dbReference>
<keyword evidence="13" id="KW-0067">ATP-binding</keyword>
<gene>
    <name evidence="26" type="ORF">KIH74_21880</name>
</gene>
<keyword evidence="7" id="KW-0597">Phosphoprotein</keyword>
<keyword evidence="10" id="KW-0547">Nucleotide-binding</keyword>
<dbReference type="RefSeq" id="WP_214157969.1">
    <property type="nucleotide sequence ID" value="NZ_JAHBAY010000009.1"/>
</dbReference>
<keyword evidence="19" id="KW-0843">Virulence</keyword>
<dbReference type="InterPro" id="IPR036097">
    <property type="entry name" value="HisK_dim/P_sf"/>
</dbReference>
<dbReference type="InterPro" id="IPR036890">
    <property type="entry name" value="HATPase_C_sf"/>
</dbReference>
<dbReference type="PROSITE" id="PS50109">
    <property type="entry name" value="HIS_KIN"/>
    <property type="match status" value="1"/>
</dbReference>
<keyword evidence="17" id="KW-0902">Two-component regulatory system</keyword>
<dbReference type="PANTHER" id="PTHR44936">
    <property type="entry name" value="SENSOR PROTEIN CREC"/>
    <property type="match status" value="1"/>
</dbReference>
<keyword evidence="18" id="KW-0346">Stress response</keyword>
<keyword evidence="8" id="KW-0808">Transferase</keyword>
<comment type="cofactor">
    <cofactor evidence="2">
        <name>Mn(2+)</name>
        <dbReference type="ChEBI" id="CHEBI:29035"/>
    </cofactor>
</comment>
<dbReference type="Pfam" id="PF00672">
    <property type="entry name" value="HAMP"/>
    <property type="match status" value="1"/>
</dbReference>
<dbReference type="SUPFAM" id="SSF55874">
    <property type="entry name" value="ATPase domain of HSP90 chaperone/DNA topoisomerase II/histidine kinase"/>
    <property type="match status" value="1"/>
</dbReference>
<dbReference type="Pfam" id="PF00512">
    <property type="entry name" value="HisKA"/>
    <property type="match status" value="1"/>
</dbReference>
<reference evidence="26 27" key="1">
    <citation type="submission" date="2021-05" db="EMBL/GenBank/DDBJ databases">
        <title>Kineosporia and Streptomyces sp. nov. two new marine actinobacteria isolated from Coral.</title>
        <authorList>
            <person name="Buangrab K."/>
            <person name="Sutthacheep M."/>
            <person name="Yeemin T."/>
            <person name="Harunari E."/>
            <person name="Igarashi Y."/>
            <person name="Kanchanasin P."/>
            <person name="Tanasupawat S."/>
            <person name="Phongsopitanun W."/>
        </authorList>
    </citation>
    <scope>NUCLEOTIDE SEQUENCE [LARGE SCALE GENOMIC DNA]</scope>
    <source>
        <strain evidence="26 27">J2-2</strain>
    </source>
</reference>
<keyword evidence="27" id="KW-1185">Reference proteome</keyword>
<evidence type="ECO:0000256" key="21">
    <source>
        <dbReference type="ARBA" id="ARBA00040454"/>
    </source>
</evidence>
<dbReference type="SMART" id="SM00388">
    <property type="entry name" value="HisKA"/>
    <property type="match status" value="1"/>
</dbReference>
<keyword evidence="11 26" id="KW-0418">Kinase</keyword>
<evidence type="ECO:0000256" key="16">
    <source>
        <dbReference type="ARBA" id="ARBA00022989"/>
    </source>
</evidence>
<feature type="domain" description="HAMP" evidence="25">
    <location>
        <begin position="74"/>
        <end position="126"/>
    </location>
</feature>
<dbReference type="InterPro" id="IPR003661">
    <property type="entry name" value="HisK_dim/P_dom"/>
</dbReference>
<dbReference type="InterPro" id="IPR005467">
    <property type="entry name" value="His_kinase_dom"/>
</dbReference>
<dbReference type="InterPro" id="IPR003660">
    <property type="entry name" value="HAMP_dom"/>
</dbReference>
<evidence type="ECO:0000313" key="27">
    <source>
        <dbReference type="Proteomes" id="UP001197247"/>
    </source>
</evidence>
<dbReference type="Pfam" id="PF02518">
    <property type="entry name" value="HATPase_c"/>
    <property type="match status" value="1"/>
</dbReference>
<evidence type="ECO:0000313" key="26">
    <source>
        <dbReference type="EMBL" id="MBT0771604.1"/>
    </source>
</evidence>
<evidence type="ECO:0000256" key="5">
    <source>
        <dbReference type="ARBA" id="ARBA00012438"/>
    </source>
</evidence>
<comment type="catalytic activity">
    <reaction evidence="1">
        <text>ATP + protein L-histidine = ADP + protein N-phospho-L-histidine.</text>
        <dbReference type="EC" id="2.7.13.3"/>
    </reaction>
</comment>
<evidence type="ECO:0000256" key="9">
    <source>
        <dbReference type="ARBA" id="ARBA00022692"/>
    </source>
</evidence>
<name>A0ABS5TKH6_9ACTN</name>
<dbReference type="SMART" id="SM00304">
    <property type="entry name" value="HAMP"/>
    <property type="match status" value="1"/>
</dbReference>
<dbReference type="CDD" id="cd00082">
    <property type="entry name" value="HisKA"/>
    <property type="match status" value="1"/>
</dbReference>
<dbReference type="PRINTS" id="PR00344">
    <property type="entry name" value="BCTRLSENSOR"/>
</dbReference>
<dbReference type="SUPFAM" id="SSF47384">
    <property type="entry name" value="Homodimeric domain of signal transducing histidine kinase"/>
    <property type="match status" value="1"/>
</dbReference>
<evidence type="ECO:0000256" key="11">
    <source>
        <dbReference type="ARBA" id="ARBA00022777"/>
    </source>
</evidence>
<feature type="domain" description="Histidine kinase" evidence="24">
    <location>
        <begin position="134"/>
        <end position="356"/>
    </location>
</feature>
<evidence type="ECO:0000256" key="15">
    <source>
        <dbReference type="ARBA" id="ARBA00022912"/>
    </source>
</evidence>
<dbReference type="Proteomes" id="UP001197247">
    <property type="component" value="Unassembled WGS sequence"/>
</dbReference>
<keyword evidence="6" id="KW-1003">Cell membrane</keyword>
<dbReference type="CDD" id="cd06225">
    <property type="entry name" value="HAMP"/>
    <property type="match status" value="1"/>
</dbReference>
<evidence type="ECO:0000256" key="4">
    <source>
        <dbReference type="ARBA" id="ARBA00004651"/>
    </source>
</evidence>